<dbReference type="GO" id="GO:0005634">
    <property type="term" value="C:nucleus"/>
    <property type="evidence" value="ECO:0007669"/>
    <property type="project" value="UniProtKB-SubCell"/>
</dbReference>
<evidence type="ECO:0000256" key="5">
    <source>
        <dbReference type="ARBA" id="ARBA00023242"/>
    </source>
</evidence>
<keyword evidence="8" id="KW-1185">Reference proteome</keyword>
<evidence type="ECO:0000256" key="3">
    <source>
        <dbReference type="ARBA" id="ARBA00018915"/>
    </source>
</evidence>
<evidence type="ECO:0000313" key="8">
    <source>
        <dbReference type="Proteomes" id="UP000696485"/>
    </source>
</evidence>
<accession>A0A9P5SW73</accession>
<comment type="caution">
    <text evidence="7">The sequence shown here is derived from an EMBL/GenBank/DDBJ whole genome shotgun (WGS) entry which is preliminary data.</text>
</comment>
<evidence type="ECO:0000256" key="4">
    <source>
        <dbReference type="ARBA" id="ARBA00022490"/>
    </source>
</evidence>
<dbReference type="InterPro" id="IPR037895">
    <property type="entry name" value="NUDCD1"/>
</dbReference>
<comment type="subcellular location">
    <subcellularLocation>
        <location evidence="2">Cytoplasm</location>
    </subcellularLocation>
    <subcellularLocation>
        <location evidence="1">Nucleus</location>
    </subcellularLocation>
</comment>
<dbReference type="EMBL" id="JAAAUY010000047">
    <property type="protein sequence ID" value="KAF9336789.1"/>
    <property type="molecule type" value="Genomic_DNA"/>
</dbReference>
<dbReference type="InterPro" id="IPR007052">
    <property type="entry name" value="CS_dom"/>
</dbReference>
<proteinExistence type="predicted"/>
<dbReference type="AlphaFoldDB" id="A0A9P5SW73"/>
<dbReference type="Gene3D" id="2.60.40.790">
    <property type="match status" value="1"/>
</dbReference>
<keyword evidence="5" id="KW-0539">Nucleus</keyword>
<protein>
    <recommendedName>
        <fullName evidence="3">NudC domain-containing protein 1</fullName>
    </recommendedName>
</protein>
<dbReference type="PROSITE" id="PS51203">
    <property type="entry name" value="CS"/>
    <property type="match status" value="1"/>
</dbReference>
<dbReference type="InterPro" id="IPR008978">
    <property type="entry name" value="HSP20-like_chaperone"/>
</dbReference>
<feature type="domain" description="CS" evidence="6">
    <location>
        <begin position="343"/>
        <end position="443"/>
    </location>
</feature>
<organism evidence="7 8">
    <name type="scientific">Podila minutissima</name>
    <dbReference type="NCBI Taxonomy" id="64525"/>
    <lineage>
        <taxon>Eukaryota</taxon>
        <taxon>Fungi</taxon>
        <taxon>Fungi incertae sedis</taxon>
        <taxon>Mucoromycota</taxon>
        <taxon>Mortierellomycotina</taxon>
        <taxon>Mortierellomycetes</taxon>
        <taxon>Mortierellales</taxon>
        <taxon>Mortierellaceae</taxon>
        <taxon>Podila</taxon>
    </lineage>
</organism>
<keyword evidence="4" id="KW-0963">Cytoplasm</keyword>
<dbReference type="SUPFAM" id="SSF49764">
    <property type="entry name" value="HSP20-like chaperones"/>
    <property type="match status" value="1"/>
</dbReference>
<gene>
    <name evidence="7" type="ORF">BG006_007437</name>
</gene>
<sequence length="685" mass="75981">MAIRVPIRQDRSLFNAKFEGYKLSFLEESLQHFVSVGQSGQGVTVPKLPSATKLSYREVQHRVRHNHLHPGWNALKEANGDRSASGNARRDGVLFAIDEDYMLIALQYDKPTKRLRSKTLLQIPAPVVTLNFHLEFPSVKPVSPDYLLVSDGATSFYLVRLMFTGQEYEASIVAATDFKPDTSLHSQVDTPQENSFVPCGLLEAKAFTINGPENEQFLEIKFLVHYTLKETFFSSEPSPHRKSDKKTLFIVNLCSTLWKNPQGSSGMDMDEAETLPLRVVHSIRGTELPFYCALDPSNEGYVLGSNTSYKPTQDPIPDQTTRYMEPGSSAMEVDGTLIDAAGPSEPPYIWTQTDSDVTVCFALPKGTTKHAIQCKFSRQGLQLQVSLNQASSETLVRTPQLDNMPLFDLIQPDDSFWTLEASTGVLTLSIEKQHSKTRWTQVFAEGVDTDPVEETLDPSVFAEYKASLEKYTTDQANAGPQGSSLLPSIAQDAQEDIDEEGEEIKFSWVQSTSGPDIIRATTIGTGHDWIGQSFSTFEPQGDSPYRIPAVCLKHDVDGLVYSIQHTAGAVPGPASSVQQANEGVMKFVHTGTFDALAFVQASKREKRWVMHDPHGRFSAIVEASRNIYIYWHTHGEKLKQERQTVIDVSKGQPVDIIGCQLIADGVLVVLMDGRHGALVLELNHS</sequence>
<dbReference type="Proteomes" id="UP000696485">
    <property type="component" value="Unassembled WGS sequence"/>
</dbReference>
<dbReference type="GO" id="GO:0005737">
    <property type="term" value="C:cytoplasm"/>
    <property type="evidence" value="ECO:0007669"/>
    <property type="project" value="UniProtKB-SubCell"/>
</dbReference>
<reference evidence="7" key="1">
    <citation type="journal article" date="2020" name="Fungal Divers.">
        <title>Resolving the Mortierellaceae phylogeny through synthesis of multi-gene phylogenetics and phylogenomics.</title>
        <authorList>
            <person name="Vandepol N."/>
            <person name="Liber J."/>
            <person name="Desiro A."/>
            <person name="Na H."/>
            <person name="Kennedy M."/>
            <person name="Barry K."/>
            <person name="Grigoriev I.V."/>
            <person name="Miller A.N."/>
            <person name="O'Donnell K."/>
            <person name="Stajich J.E."/>
            <person name="Bonito G."/>
        </authorList>
    </citation>
    <scope>NUCLEOTIDE SEQUENCE</scope>
    <source>
        <strain evidence="7">NVP1</strain>
    </source>
</reference>
<name>A0A9P5SW73_9FUNG</name>
<evidence type="ECO:0000256" key="1">
    <source>
        <dbReference type="ARBA" id="ARBA00004123"/>
    </source>
</evidence>
<dbReference type="PANTHER" id="PTHR21664:SF1">
    <property type="entry name" value="NUDC DOMAIN-CONTAINING PROTEIN 1"/>
    <property type="match status" value="1"/>
</dbReference>
<dbReference type="Pfam" id="PF04969">
    <property type="entry name" value="CS"/>
    <property type="match status" value="1"/>
</dbReference>
<evidence type="ECO:0000259" key="6">
    <source>
        <dbReference type="PROSITE" id="PS51203"/>
    </source>
</evidence>
<dbReference type="PANTHER" id="PTHR21664">
    <property type="entry name" value="CHRONIC MYELOGENOUS LEUKEMIA TUMOR ANTIGEN 66"/>
    <property type="match status" value="1"/>
</dbReference>
<dbReference type="CDD" id="cd06467">
    <property type="entry name" value="p23_NUDC_like"/>
    <property type="match status" value="1"/>
</dbReference>
<evidence type="ECO:0000313" key="7">
    <source>
        <dbReference type="EMBL" id="KAF9336789.1"/>
    </source>
</evidence>
<evidence type="ECO:0000256" key="2">
    <source>
        <dbReference type="ARBA" id="ARBA00004496"/>
    </source>
</evidence>